<dbReference type="RefSeq" id="XP_008180457.2">
    <property type="nucleotide sequence ID" value="XM_008182235.2"/>
</dbReference>
<protein>
    <recommendedName>
        <fullName evidence="1">DUF4806 domain-containing protein</fullName>
    </recommendedName>
</protein>
<reference evidence="3" key="1">
    <citation type="submission" date="2010-06" db="EMBL/GenBank/DDBJ databases">
        <authorList>
            <person name="Jiang H."/>
            <person name="Abraham K."/>
            <person name="Ali S."/>
            <person name="Alsbrooks S.L."/>
            <person name="Anim B.N."/>
            <person name="Anosike U.S."/>
            <person name="Attaway T."/>
            <person name="Bandaranaike D.P."/>
            <person name="Battles P.K."/>
            <person name="Bell S.N."/>
            <person name="Bell A.V."/>
            <person name="Beltran B."/>
            <person name="Bickham C."/>
            <person name="Bustamante Y."/>
            <person name="Caleb T."/>
            <person name="Canada A."/>
            <person name="Cardenas V."/>
            <person name="Carter K."/>
            <person name="Chacko J."/>
            <person name="Chandrabose M.N."/>
            <person name="Chavez D."/>
            <person name="Chavez A."/>
            <person name="Chen L."/>
            <person name="Chu H.-S."/>
            <person name="Claassen K.J."/>
            <person name="Cockrell R."/>
            <person name="Collins M."/>
            <person name="Cooper J.A."/>
            <person name="Cree A."/>
            <person name="Curry S.M."/>
            <person name="Da Y."/>
            <person name="Dao M.D."/>
            <person name="Das B."/>
            <person name="Davila M.-L."/>
            <person name="Davy-Carroll L."/>
            <person name="Denson S."/>
            <person name="Dinh H."/>
            <person name="Ebong V.E."/>
            <person name="Edwards J.R."/>
            <person name="Egan A."/>
            <person name="El-Daye J."/>
            <person name="Escobedo L."/>
            <person name="Fernandez S."/>
            <person name="Fernando P.R."/>
            <person name="Flagg N."/>
            <person name="Forbes L.D."/>
            <person name="Fowler R.G."/>
            <person name="Fu Q."/>
            <person name="Gabisi R.A."/>
            <person name="Ganer J."/>
            <person name="Garbino Pronczuk A."/>
            <person name="Garcia R.M."/>
            <person name="Garner T."/>
            <person name="Garrett T.E."/>
            <person name="Gonzalez D.A."/>
            <person name="Hamid H."/>
            <person name="Hawkins E.S."/>
            <person name="Hirani K."/>
            <person name="Hogues M.E."/>
            <person name="Hollins B."/>
            <person name="Hsiao C.-H."/>
            <person name="Jabil R."/>
            <person name="James M.L."/>
            <person name="Jhangiani S.N."/>
            <person name="Johnson B."/>
            <person name="Johnson Q."/>
            <person name="Joshi V."/>
            <person name="Kalu J.B."/>
            <person name="Kam C."/>
            <person name="Kashfia A."/>
            <person name="Keebler J."/>
            <person name="Kisamo H."/>
            <person name="Kovar C.L."/>
            <person name="Lago L.A."/>
            <person name="Lai C.-Y."/>
            <person name="Laidlaw J."/>
            <person name="Lara F."/>
            <person name="Le T.-K."/>
            <person name="Lee S.L."/>
            <person name="Legall F.H."/>
            <person name="Lemon S.J."/>
            <person name="Lewis L.R."/>
            <person name="Li B."/>
            <person name="Liu Y."/>
            <person name="Liu Y.-S."/>
            <person name="Lopez J."/>
            <person name="Lozado R.J."/>
            <person name="Lu J."/>
            <person name="Madu R.C."/>
            <person name="Maheshwari M."/>
            <person name="Maheshwari R."/>
            <person name="Malloy K."/>
            <person name="Martinez E."/>
            <person name="Mathew T."/>
            <person name="Mercado I.C."/>
            <person name="Mercado C."/>
            <person name="Meyer B."/>
            <person name="Montgomery K."/>
            <person name="Morgan M.B."/>
            <person name="Munidasa M."/>
            <person name="Nazareth L.V."/>
            <person name="Nelson J."/>
            <person name="Ng B.M."/>
            <person name="Nguyen N.B."/>
            <person name="Nguyen P.Q."/>
            <person name="Nguyen T."/>
            <person name="Obregon M."/>
            <person name="Okwuonu G.O."/>
            <person name="Onwere C.G."/>
            <person name="Orozco G."/>
            <person name="Parra A."/>
            <person name="Patel S."/>
            <person name="Patil S."/>
            <person name="Perez A."/>
            <person name="Perez Y."/>
            <person name="Pham C."/>
            <person name="Primus E.L."/>
            <person name="Pu L.-L."/>
            <person name="Puazo M."/>
            <person name="Qin X."/>
            <person name="Quiroz J.B."/>
            <person name="Reese J."/>
            <person name="Richards S."/>
            <person name="Rives C.M."/>
            <person name="Robberts R."/>
            <person name="Ruiz S.J."/>
            <person name="Ruiz M.J."/>
            <person name="Santibanez J."/>
            <person name="Schneider B.W."/>
            <person name="Sisson I."/>
            <person name="Smith M."/>
            <person name="Sodergren E."/>
            <person name="Song X.-Z."/>
            <person name="Song B.B."/>
            <person name="Summersgill H."/>
            <person name="Thelus R."/>
            <person name="Thornton R.D."/>
            <person name="Trejos Z.Y."/>
            <person name="Usmani K."/>
            <person name="Vattathil S."/>
            <person name="Villasana D."/>
            <person name="Walker D.L."/>
            <person name="Wang S."/>
            <person name="Wang K."/>
            <person name="White C.S."/>
            <person name="Williams A.C."/>
            <person name="Williamson J."/>
            <person name="Wilson K."/>
            <person name="Woghiren I.O."/>
            <person name="Woodworth J.R."/>
            <person name="Worley K.C."/>
            <person name="Wright R.A."/>
            <person name="Wu W."/>
            <person name="Young L."/>
            <person name="Zhang L."/>
            <person name="Zhang J."/>
            <person name="Zhu Y."/>
            <person name="Muzny D.M."/>
            <person name="Weinstock G."/>
            <person name="Gibbs R.A."/>
        </authorList>
    </citation>
    <scope>NUCLEOTIDE SEQUENCE [LARGE SCALE GENOMIC DNA]</scope>
    <source>
        <strain evidence="3">LSR1</strain>
    </source>
</reference>
<dbReference type="InterPro" id="IPR032071">
    <property type="entry name" value="DUF4806"/>
</dbReference>
<reference evidence="2" key="2">
    <citation type="submission" date="2022-06" db="UniProtKB">
        <authorList>
            <consortium name="EnsemblMetazoa"/>
        </authorList>
    </citation>
    <scope>IDENTIFICATION</scope>
</reference>
<dbReference type="GeneID" id="100169392"/>
<name>A0A8R2B1T0_ACYPI</name>
<dbReference type="Pfam" id="PF16064">
    <property type="entry name" value="DUF4806"/>
    <property type="match status" value="1"/>
</dbReference>
<feature type="domain" description="DUF4806" evidence="1">
    <location>
        <begin position="220"/>
        <end position="291"/>
    </location>
</feature>
<dbReference type="PANTHER" id="PTHR34153:SF2">
    <property type="entry name" value="SI:CH211-262H13.3-RELATED"/>
    <property type="match status" value="1"/>
</dbReference>
<sequence>MSDLNPNLSWVAAYFPKSDEYGVLPMNWLFEKKGNGNGLYCLWPPGKHITSEVAIRADPPNSSWLTFQVKIIINRPFDDYVQAWHRLVILAETPLIDIPLITPKNVKKHNSSKPRNVNMLTDACSSSQLLENINLPNDGITTGQETIMKNTPKSTDIQNDDSTHLNNLEIKHLLYGIFNGGVNIKFMLSQVLSKLENLQKLFAKMELPPTKTLDAQFLEKFPINSSDALKHIEECIISDEFDFGYKLEIYIKTIGGRSFKHHVGRALSRFITDEYATKCTWTGRGKGKMTKICDTYLINILKRVLQECYAPQINTDYEYEKIVVGWLRCRVIRYNKSK</sequence>
<evidence type="ECO:0000259" key="1">
    <source>
        <dbReference type="Pfam" id="PF16064"/>
    </source>
</evidence>
<keyword evidence="3" id="KW-1185">Reference proteome</keyword>
<evidence type="ECO:0000313" key="2">
    <source>
        <dbReference type="EnsemblMetazoa" id="XP_008180457.2"/>
    </source>
</evidence>
<proteinExistence type="predicted"/>
<dbReference type="KEGG" id="api:100169392"/>
<dbReference type="EnsemblMetazoa" id="XM_008182235.3">
    <property type="protein sequence ID" value="XP_008180457.2"/>
    <property type="gene ID" value="LOC100169392"/>
</dbReference>
<dbReference type="AlphaFoldDB" id="A0A8R2B1T0"/>
<dbReference type="Proteomes" id="UP000007819">
    <property type="component" value="Chromosome X"/>
</dbReference>
<evidence type="ECO:0000313" key="3">
    <source>
        <dbReference type="Proteomes" id="UP000007819"/>
    </source>
</evidence>
<dbReference type="OrthoDB" id="6586329at2759"/>
<dbReference type="PANTHER" id="PTHR34153">
    <property type="entry name" value="SI:CH211-262H13.3-RELATED-RELATED"/>
    <property type="match status" value="1"/>
</dbReference>
<accession>A0A8R2B1T0</accession>
<organism evidence="2 3">
    <name type="scientific">Acyrthosiphon pisum</name>
    <name type="common">Pea aphid</name>
    <dbReference type="NCBI Taxonomy" id="7029"/>
    <lineage>
        <taxon>Eukaryota</taxon>
        <taxon>Metazoa</taxon>
        <taxon>Ecdysozoa</taxon>
        <taxon>Arthropoda</taxon>
        <taxon>Hexapoda</taxon>
        <taxon>Insecta</taxon>
        <taxon>Pterygota</taxon>
        <taxon>Neoptera</taxon>
        <taxon>Paraneoptera</taxon>
        <taxon>Hemiptera</taxon>
        <taxon>Sternorrhyncha</taxon>
        <taxon>Aphidomorpha</taxon>
        <taxon>Aphidoidea</taxon>
        <taxon>Aphididae</taxon>
        <taxon>Macrosiphini</taxon>
        <taxon>Acyrthosiphon</taxon>
    </lineage>
</organism>